<dbReference type="InterPro" id="IPR041690">
    <property type="entry name" value="Cadherin_5"/>
</dbReference>
<organism evidence="5 6">
    <name type="scientific">Aureispira anguillae</name>
    <dbReference type="NCBI Taxonomy" id="2864201"/>
    <lineage>
        <taxon>Bacteria</taxon>
        <taxon>Pseudomonadati</taxon>
        <taxon>Bacteroidota</taxon>
        <taxon>Saprospiria</taxon>
        <taxon>Saprospirales</taxon>
        <taxon>Saprospiraceae</taxon>
        <taxon>Aureispira</taxon>
    </lineage>
</organism>
<protein>
    <submittedName>
        <fullName evidence="5">Ig-like domain-containing protein</fullName>
    </submittedName>
</protein>
<dbReference type="InterPro" id="IPR045474">
    <property type="entry name" value="GEVED"/>
</dbReference>
<evidence type="ECO:0000256" key="2">
    <source>
        <dbReference type="SAM" id="SignalP"/>
    </source>
</evidence>
<dbReference type="InterPro" id="IPR018247">
    <property type="entry name" value="EF_Hand_1_Ca_BS"/>
</dbReference>
<feature type="compositionally biased region" description="Low complexity" evidence="1">
    <location>
        <begin position="1260"/>
        <end position="1272"/>
    </location>
</feature>
<feature type="compositionally biased region" description="Low complexity" evidence="1">
    <location>
        <begin position="974"/>
        <end position="990"/>
    </location>
</feature>
<keyword evidence="6" id="KW-1185">Reference proteome</keyword>
<dbReference type="SUPFAM" id="SSF103647">
    <property type="entry name" value="TSP type-3 repeat"/>
    <property type="match status" value="1"/>
</dbReference>
<feature type="compositionally biased region" description="Polar residues" evidence="1">
    <location>
        <begin position="1704"/>
        <end position="1715"/>
    </location>
</feature>
<dbReference type="PANTHER" id="PTHR10199:SF119">
    <property type="entry name" value="RE20510P"/>
    <property type="match status" value="1"/>
</dbReference>
<feature type="region of interest" description="Disordered" evidence="1">
    <location>
        <begin position="1260"/>
        <end position="1398"/>
    </location>
</feature>
<dbReference type="GO" id="GO:0005509">
    <property type="term" value="F:calcium ion binding"/>
    <property type="evidence" value="ECO:0007669"/>
    <property type="project" value="InterPro"/>
</dbReference>
<feature type="compositionally biased region" description="Acidic residues" evidence="1">
    <location>
        <begin position="1274"/>
        <end position="1287"/>
    </location>
</feature>
<feature type="region of interest" description="Disordered" evidence="1">
    <location>
        <begin position="1543"/>
        <end position="1566"/>
    </location>
</feature>
<feature type="domain" description="Cadherin-like" evidence="3">
    <location>
        <begin position="1796"/>
        <end position="1836"/>
    </location>
</feature>
<gene>
    <name evidence="5" type="ORF">AsAng_0012160</name>
</gene>
<sequence>MGVFLQFKQQWLTACMILLLLGQGLFSFAQCAGTLTSTLDWSDFKVAPLTGENAYFTIASNISNGGLAVNYNVTDLYGISDNRSSSIISSTFGGVNDQYILYQNANNVSEQSQHCFQFNQAIDFTVTLTDIDSIDGSYQDSIVILGYNNGTLVDITPADVSFNASFVSFNDATNSFVGLNNVGSSSSDGNVTITFPSPITEFCVIYRNGAGVVSNPGNQLVGISDFAMTFADNDCDGIGDAGDLDADNDGIADVNEQSCIANQDTIDWSDFKGALVSGQTNYYQIATPVTTNDGNGLVASMYNPFNISEASGRNGSISSGTFGGISDQYFMYHDNTSQEQMAIHCFKLSDTLSNLTFTLTDIDVNDLSNPSTNSWLDSIVVMGYQFGKPVDITIADVSFNASFVDFDDATNSFSGLQSVASTSSDANVTITFPEGVNEICIKYGHGLAVQADPGANIVGISDFTFTKNDCNLDTDGDGVPNHLDLDSDNDGIPDLVEVGGVDTNGDGVVDAIVDVDGDGLTDGYDSNSNTLNTASTVGDCSGTVVGYNHNVALAVATIDAVDDPVVTFCLEGDYGNGSTEMIEVYGEDAVLIASFTKHSSNNPAYGDCGSPAVCFKVTIPLASWNLWNDDGSVSMRFTPTADVNFCTDYSCLGTVSVEYMTPNANNTALVLKDADNDGVPNHLDLDGDNDGIPDVVEAGGTDADGDGLADNFADIDGDGFNDVVDGDVGNDGTAENTANATTVTGADTNGDGAPDSYPNDDLDGDGILNQFDLDADNDGILDVEEAGGIDANRDGIADGFVDTDGDGFNDAVDGDVGNDGTAENTANATTVTGADGNGDGRPDTYPNDNTDGDSNYNFLDIDADNDGIVDNTEGQATASYLAPAGTDADGDGIDDAYDNDDATFGGAGSGIVPNNADGVDNPDYLDLDSDNDGELDGLEGHDTNGDGLVDGTDSPNANTGLSGGTTDTDGDGLLDGYDNNTASTDATNTNLNPNSHPDEDGQSSERDWREALDTDQDGVMDIVDLDDDNDGILDVDEMDCSGFSLDLSSLSNGTPNIVNQSINSLVNFSATINGNSTNISVPAGNGLSELSMGVTTTLGAARTEFMEYKFTFNYPVNIRFEQGNANGWFDDQEEWNITTSSSTWNVTTPVITHSAVIGSPAAELQNIVGNGTSDVTFVPNVSGGHVPIGTSEWEITGNGIRAFTINFMESLTNVSSGLGQKSVIRISIPCLPRDTDLDGIPNHLDLDSDNDGIADIVEAGGVDTNGDGVVDNYTDTDNDGLSDEYDVDNGGTAIANSDSDGDGILDVLDLDSDNDGIPDVVEAGGTDENGDGLADNFADTDGDGFNDVVDGDVGNDGTAENSSDALILTGADTDNDGAPDSYSSGDADGDGVPNHLDLDGDNDGIPDVVEAGGTDADGDGLADNFADTDGDGFNDVVDGDVGNDGTAENIADVLVLTGADTNGDGAPDTYARGDLDGDGILNQFDLDADNDGILDVEEAGGIDANRDGIADGFVDTDGDGFNDGVDGDVGNDGTAENTANAMTVTGADGNGDGRPDTYPNDNQDGDNNYNFLDIDADNDGIVDNTEGQATASYLAPAGTDADGDGIDDAYDNDDANFGGAGSGIVPNNADGVDNPDYLDLDSDNDGLLDNLEGHDTNGDGLVDGTDSPNANTGLSGGATDADGDGLLDGYDNNTASTDATNTNLNPNSHPDATNGVTIERDWREGNTTYAANDINTTPINETASGNVLTNDWDHENNTQVLTGNITIDTDGDGVPETANGLGTGVTVGGVNEDGTANNNAGTLTQNSDGTYTFVPTANFVGEVRYSYQVCDNGSPQACEEALVTIDVEPLPTTDNGELALAPDANVTYDDLAVSGQVLSNDNDPDGDNITVTGTINIDTDGDGVVDGTVGLGVGTTIAGVDQNGAAVTNAGTLTQNADGSYTFDPVAGFVGEVVYEYTACDDGVPMSCETTTVTIHVLPSVYNSTNAIDDEEFLDKGTTLTANVLDNDSDVEGDSQIGGVSLVSGASQGTVTLNPDGSYTYSPTDPNFSGNDEFVYSICDDGTPKACDTATVYLTILDVNKDYGDAPAAYGVAYHRAIRDGNADNVLDGGTDVWLGSNTDFENTSSALGTDNFDDGISFGTGSGAFPTSVLANQVFNLDITVNSAVADNVFYGLWIDWNADGIYDDFYNGSVATASPTTTTVAVTVPATYQSTQTVNVRLRADDDAFAVGDFSGGRTNGEVEDYQALIVDLPVELLTFTAKLKGKNIGQLNWATATELNNAGYEVEQALPTTGVPVFNPIGYVEGAGTTIQAQHYQYEVPNLVAGVHYFRLKQVDFDGTYAYSNIRALNVEAPLVQKLFPTLLQEGRSTVYIQLAKDDDYKIEILTALGQVVEERRISLQASAYYEMEVDLARYASGVYWVRVSNGLSAYTKKIRINYE</sequence>
<keyword evidence="2" id="KW-0732">Signal</keyword>
<feature type="compositionally biased region" description="Acidic residues" evidence="1">
    <location>
        <begin position="1299"/>
        <end position="1316"/>
    </location>
</feature>
<feature type="domain" description="GEVED" evidence="4">
    <location>
        <begin position="2172"/>
        <end position="2245"/>
    </location>
</feature>
<accession>A0A915YCD9</accession>
<feature type="compositionally biased region" description="Acidic residues" evidence="1">
    <location>
        <begin position="891"/>
        <end position="901"/>
    </location>
</feature>
<feature type="compositionally biased region" description="Low complexity" evidence="1">
    <location>
        <begin position="1687"/>
        <end position="1703"/>
    </location>
</feature>
<feature type="signal peptide" evidence="2">
    <location>
        <begin position="1"/>
        <end position="29"/>
    </location>
</feature>
<feature type="region of interest" description="Disordered" evidence="1">
    <location>
        <begin position="891"/>
        <end position="1007"/>
    </location>
</feature>
<evidence type="ECO:0000313" key="5">
    <source>
        <dbReference type="EMBL" id="BDS10508.1"/>
    </source>
</evidence>
<dbReference type="Pfam" id="PF20009">
    <property type="entry name" value="GEVED"/>
    <property type="match status" value="1"/>
</dbReference>
<dbReference type="Proteomes" id="UP001060919">
    <property type="component" value="Chromosome"/>
</dbReference>
<dbReference type="InterPro" id="IPR028974">
    <property type="entry name" value="TSP_type-3_rpt"/>
</dbReference>
<dbReference type="KEGG" id="aup:AsAng_0012160"/>
<feature type="compositionally biased region" description="Low complexity" evidence="1">
    <location>
        <begin position="818"/>
        <end position="834"/>
    </location>
</feature>
<evidence type="ECO:0000259" key="4">
    <source>
        <dbReference type="Pfam" id="PF20009"/>
    </source>
</evidence>
<feature type="compositionally biased region" description="Low complexity" evidence="1">
    <location>
        <begin position="958"/>
        <end position="967"/>
    </location>
</feature>
<feature type="compositionally biased region" description="Low complexity" evidence="1">
    <location>
        <begin position="1376"/>
        <end position="1386"/>
    </location>
</feature>
<dbReference type="PROSITE" id="PS00018">
    <property type="entry name" value="EF_HAND_1"/>
    <property type="match status" value="1"/>
</dbReference>
<dbReference type="Gene3D" id="4.10.1080.10">
    <property type="entry name" value="TSP type-3 repeat"/>
    <property type="match status" value="2"/>
</dbReference>
<feature type="region of interest" description="Disordered" evidence="1">
    <location>
        <begin position="818"/>
        <end position="850"/>
    </location>
</feature>
<reference evidence="5" key="1">
    <citation type="submission" date="2022-09" db="EMBL/GenBank/DDBJ databases">
        <title>Aureispira anguillicida sp. nov., isolated from Leptocephalus of Japanese eel Anguilla japonica.</title>
        <authorList>
            <person name="Yuasa K."/>
            <person name="Mekata T."/>
            <person name="Ikunari K."/>
        </authorList>
    </citation>
    <scope>NUCLEOTIDE SEQUENCE</scope>
    <source>
        <strain evidence="5">EL160426</strain>
    </source>
</reference>
<feature type="compositionally biased region" description="Low complexity" evidence="1">
    <location>
        <begin position="727"/>
        <end position="753"/>
    </location>
</feature>
<evidence type="ECO:0000256" key="1">
    <source>
        <dbReference type="SAM" id="MobiDB-lite"/>
    </source>
</evidence>
<dbReference type="PANTHER" id="PTHR10199">
    <property type="entry name" value="THROMBOSPONDIN"/>
    <property type="match status" value="1"/>
</dbReference>
<feature type="compositionally biased region" description="Basic and acidic residues" evidence="1">
    <location>
        <begin position="996"/>
        <end position="1007"/>
    </location>
</feature>
<feature type="compositionally biased region" description="Acidic residues" evidence="1">
    <location>
        <begin position="923"/>
        <end position="937"/>
    </location>
</feature>
<name>A0A915YCD9_9BACT</name>
<dbReference type="Pfam" id="PF17892">
    <property type="entry name" value="Cadherin_5"/>
    <property type="match status" value="1"/>
</dbReference>
<dbReference type="Pfam" id="PF17963">
    <property type="entry name" value="Big_9"/>
    <property type="match status" value="1"/>
</dbReference>
<dbReference type="Gene3D" id="2.60.40.3440">
    <property type="match status" value="1"/>
</dbReference>
<feature type="region of interest" description="Disordered" evidence="1">
    <location>
        <begin position="727"/>
        <end position="759"/>
    </location>
</feature>
<evidence type="ECO:0000259" key="3">
    <source>
        <dbReference type="Pfam" id="PF17892"/>
    </source>
</evidence>
<dbReference type="RefSeq" id="WP_264791812.1">
    <property type="nucleotide sequence ID" value="NZ_AP026867.1"/>
</dbReference>
<evidence type="ECO:0000313" key="6">
    <source>
        <dbReference type="Proteomes" id="UP001060919"/>
    </source>
</evidence>
<feature type="chain" id="PRO_5037042368" evidence="2">
    <location>
        <begin position="30"/>
        <end position="2439"/>
    </location>
</feature>
<feature type="region of interest" description="Disordered" evidence="1">
    <location>
        <begin position="1643"/>
        <end position="1715"/>
    </location>
</feature>
<feature type="compositionally biased region" description="Low complexity" evidence="1">
    <location>
        <begin position="1345"/>
        <end position="1358"/>
    </location>
</feature>
<dbReference type="EMBL" id="AP026867">
    <property type="protein sequence ID" value="BDS10508.1"/>
    <property type="molecule type" value="Genomic_DNA"/>
</dbReference>
<proteinExistence type="predicted"/>